<dbReference type="SUPFAM" id="SSF51735">
    <property type="entry name" value="NAD(P)-binding Rossmann-fold domains"/>
    <property type="match status" value="1"/>
</dbReference>
<protein>
    <submittedName>
        <fullName evidence="4">Uncharacterized protein</fullName>
    </submittedName>
</protein>
<dbReference type="PANTHER" id="PTHR24321:SF8">
    <property type="entry name" value="ESTRADIOL 17-BETA-DEHYDROGENASE 8-RELATED"/>
    <property type="match status" value="1"/>
</dbReference>
<gene>
    <name evidence="4" type="primary">28958133</name>
</gene>
<dbReference type="PRINTS" id="PR00081">
    <property type="entry name" value="GDHRDH"/>
</dbReference>
<evidence type="ECO:0000256" key="3">
    <source>
        <dbReference type="ARBA" id="ARBA00023002"/>
    </source>
</evidence>
<accession>A0A0C4DIU9</accession>
<organism evidence="4 5">
    <name type="scientific">Fusarium oxysporum (strain Fo5176)</name>
    <name type="common">Fusarium vascular wilt</name>
    <dbReference type="NCBI Taxonomy" id="660025"/>
    <lineage>
        <taxon>Eukaryota</taxon>
        <taxon>Fungi</taxon>
        <taxon>Dikarya</taxon>
        <taxon>Ascomycota</taxon>
        <taxon>Pezizomycotina</taxon>
        <taxon>Sordariomycetes</taxon>
        <taxon>Hypocreomycetidae</taxon>
        <taxon>Hypocreales</taxon>
        <taxon>Nectriaceae</taxon>
        <taxon>Fusarium</taxon>
        <taxon>Fusarium oxysporum species complex</taxon>
    </lineage>
</organism>
<dbReference type="CDD" id="cd05233">
    <property type="entry name" value="SDR_c"/>
    <property type="match status" value="1"/>
</dbReference>
<comment type="similarity">
    <text evidence="1">Belongs to the short-chain dehydrogenases/reductases (SDR) family.</text>
</comment>
<dbReference type="Gene3D" id="3.40.50.720">
    <property type="entry name" value="NAD(P)-binding Rossmann-like Domain"/>
    <property type="match status" value="1"/>
</dbReference>
<sequence length="246" mass="25766">MALEGKVIAITGGAQGIGLATARLIASRGASVSILDNNPTTLEAVEEEFVTNKWPIHTFTADIRQADKVDSWIENAVKKFGRLDGAVNAAGTVGKFHGQKQIALLDDEDWNLVMGINVNGMMHSLRAQLRHIQSGGSIVNIASNLGSKGAPGCAPYATSKHAVIGLSMSAAHDYGSQGIRINVVSPGGTQGPLMRSVVGDNPPPPPSVLGKYGQPEEVAFQIAWLLGPESTHSSGSIFRVDGGEFC</sequence>
<dbReference type="Pfam" id="PF13561">
    <property type="entry name" value="adh_short_C2"/>
    <property type="match status" value="1"/>
</dbReference>
<dbReference type="PRINTS" id="PR00080">
    <property type="entry name" value="SDRFAMILY"/>
</dbReference>
<proteinExistence type="inferred from homology"/>
<keyword evidence="3" id="KW-0560">Oxidoreductase</keyword>
<dbReference type="InterPro" id="IPR002347">
    <property type="entry name" value="SDR_fam"/>
</dbReference>
<dbReference type="EnsemblFungi" id="FOXG_17368T0">
    <property type="protein sequence ID" value="FOXG_17368P0"/>
    <property type="gene ID" value="FOXG_17368"/>
</dbReference>
<dbReference type="VEuPathDB" id="FungiDB:FOXG_17368"/>
<reference evidence="5" key="1">
    <citation type="journal article" date="2012" name="Mol. Plant Microbe Interact.">
        <title>A highly conserved effector in Fusarium oxysporum is required for full virulence on Arabidopsis.</title>
        <authorList>
            <person name="Thatcher L.F."/>
            <person name="Gardiner D.M."/>
            <person name="Kazan K."/>
            <person name="Manners J."/>
        </authorList>
    </citation>
    <scope>NUCLEOTIDE SEQUENCE [LARGE SCALE GENOMIC DNA]</scope>
    <source>
        <strain evidence="5">Fo5176</strain>
    </source>
</reference>
<reference evidence="4" key="2">
    <citation type="submission" date="2025-08" db="UniProtKB">
        <authorList>
            <consortium name="EnsemblFungi"/>
        </authorList>
    </citation>
    <scope>IDENTIFICATION</scope>
    <source>
        <strain evidence="4">4287 / CBS 123668 / FGSC 9935 / NRRL 34936</strain>
    </source>
</reference>
<keyword evidence="2" id="KW-0521">NADP</keyword>
<evidence type="ECO:0000256" key="1">
    <source>
        <dbReference type="ARBA" id="ARBA00006484"/>
    </source>
</evidence>
<evidence type="ECO:0000256" key="2">
    <source>
        <dbReference type="ARBA" id="ARBA00022857"/>
    </source>
</evidence>
<dbReference type="STRING" id="426428.A0A0C4DIU9"/>
<dbReference type="InterPro" id="IPR036291">
    <property type="entry name" value="NAD(P)-bd_dom_sf"/>
</dbReference>
<dbReference type="PROSITE" id="PS00061">
    <property type="entry name" value="ADH_SHORT"/>
    <property type="match status" value="1"/>
</dbReference>
<dbReference type="InterPro" id="IPR020904">
    <property type="entry name" value="Sc_DH/Rdtase_CS"/>
</dbReference>
<dbReference type="FunFam" id="3.40.50.720:FF:000084">
    <property type="entry name" value="Short-chain dehydrogenase reductase"/>
    <property type="match status" value="1"/>
</dbReference>
<name>A0A0C4DIU9_FUSOF</name>
<dbReference type="GO" id="GO:0016491">
    <property type="term" value="F:oxidoreductase activity"/>
    <property type="evidence" value="ECO:0007669"/>
    <property type="project" value="UniProtKB-KW"/>
</dbReference>
<dbReference type="PANTHER" id="PTHR24321">
    <property type="entry name" value="DEHYDROGENASES, SHORT CHAIN"/>
    <property type="match status" value="1"/>
</dbReference>
<dbReference type="AlphaFoldDB" id="A0A0C4DIU9"/>
<evidence type="ECO:0000313" key="4">
    <source>
        <dbReference type="EnsemblFungi" id="FOXG_17368P0"/>
    </source>
</evidence>
<dbReference type="Proteomes" id="UP000002489">
    <property type="component" value="Unassembled WGS sequence"/>
</dbReference>
<evidence type="ECO:0000313" key="5">
    <source>
        <dbReference type="Proteomes" id="UP000002489"/>
    </source>
</evidence>